<accession>A0ABT6ZS99</accession>
<comment type="caution">
    <text evidence="1">The sequence shown here is derived from an EMBL/GenBank/DDBJ whole genome shotgun (WGS) entry which is preliminary data.</text>
</comment>
<dbReference type="Proteomes" id="UP001214441">
    <property type="component" value="Unassembled WGS sequence"/>
</dbReference>
<organism evidence="1 2">
    <name type="scientific">Streptomyces iconiensis</name>
    <dbReference type="NCBI Taxonomy" id="1384038"/>
    <lineage>
        <taxon>Bacteria</taxon>
        <taxon>Bacillati</taxon>
        <taxon>Actinomycetota</taxon>
        <taxon>Actinomycetes</taxon>
        <taxon>Kitasatosporales</taxon>
        <taxon>Streptomycetaceae</taxon>
        <taxon>Streptomyces</taxon>
    </lineage>
</organism>
<reference evidence="1 2" key="1">
    <citation type="submission" date="2023-05" db="EMBL/GenBank/DDBJ databases">
        <title>Streptantibioticus silvisoli sp. nov., acidotolerant actinomycetes 1 from pine litter.</title>
        <authorList>
            <person name="Swiecimska M."/>
            <person name="Golinska P."/>
            <person name="Sangal V."/>
            <person name="Wachnowicz B."/>
            <person name="Goodfellow M."/>
        </authorList>
    </citation>
    <scope>NUCLEOTIDE SEQUENCE [LARGE SCALE GENOMIC DNA]</scope>
    <source>
        <strain evidence="1 2">DSM 42109</strain>
    </source>
</reference>
<dbReference type="RefSeq" id="WP_274042944.1">
    <property type="nucleotide sequence ID" value="NZ_JANCPR020000005.1"/>
</dbReference>
<protein>
    <submittedName>
        <fullName evidence="1">Uncharacterized protein</fullName>
    </submittedName>
</protein>
<gene>
    <name evidence="1" type="ORF">NMN56_007175</name>
</gene>
<sequence>MNGFGGPEGPRTLPEWPTHRMTLRIYRVSPETGERTRVRSLVVVEREPWMPPADLSNPCGFPPCACPMHRSENGESGDTEA</sequence>
<evidence type="ECO:0000313" key="2">
    <source>
        <dbReference type="Proteomes" id="UP001214441"/>
    </source>
</evidence>
<dbReference type="EMBL" id="JANCPR020000005">
    <property type="protein sequence ID" value="MDJ1131742.1"/>
    <property type="molecule type" value="Genomic_DNA"/>
</dbReference>
<evidence type="ECO:0000313" key="1">
    <source>
        <dbReference type="EMBL" id="MDJ1131742.1"/>
    </source>
</evidence>
<proteinExistence type="predicted"/>
<keyword evidence="2" id="KW-1185">Reference proteome</keyword>
<name>A0ABT6ZS99_9ACTN</name>